<sequence>MTLLTYRKMAKQAEKLGLNRLVRLVGSWRGLLVLTYHRIGNAEQCEFDRGVYSTDEATFARQMEFIRRHFEVVSVDDVMRKPADHWKRRQAVLVTFDDGYIDNYEIAFPILKRLDIPALFFVTSGFIDQRSIAWWDEIAWMMRKQYAGVEEDQVDDAIVDVVEKFYEISASESEDYLNRVGDQAQTGRYQGASPVWMNWGMLREMAAAGMSFGGHTVSHPILTRTSTSNWEHELTEGRRRLEEELDVDVQVFSYPVGNPDCFSSDLKQQTAKHYQAAFSCYGGVNQGKAAGSWDRFDLRRWPVYGPMRQFRMTTTWPQLLN</sequence>
<dbReference type="Gene3D" id="3.20.20.370">
    <property type="entry name" value="Glycoside hydrolase/deacetylase"/>
    <property type="match status" value="1"/>
</dbReference>
<organism evidence="4 5">
    <name type="scientific">Bremerella cremea</name>
    <dbReference type="NCBI Taxonomy" id="1031537"/>
    <lineage>
        <taxon>Bacteria</taxon>
        <taxon>Pseudomonadati</taxon>
        <taxon>Planctomycetota</taxon>
        <taxon>Planctomycetia</taxon>
        <taxon>Pirellulales</taxon>
        <taxon>Pirellulaceae</taxon>
        <taxon>Bremerella</taxon>
    </lineage>
</organism>
<reference evidence="4 5" key="1">
    <citation type="submission" date="2018-07" db="EMBL/GenBank/DDBJ databases">
        <title>Comparative genomes isolates from brazilian mangrove.</title>
        <authorList>
            <person name="De Araujo J.E."/>
            <person name="Taketani R.G."/>
            <person name="Silva M.C.P."/>
            <person name="Lourenco M.V."/>
            <person name="Oliveira V.M."/>
            <person name="Andreote F.D."/>
        </authorList>
    </citation>
    <scope>NUCLEOTIDE SEQUENCE [LARGE SCALE GENOMIC DNA]</scope>
    <source>
        <strain evidence="4 5">HEX PRIS-MGV</strain>
    </source>
</reference>
<dbReference type="GO" id="GO:0016810">
    <property type="term" value="F:hydrolase activity, acting on carbon-nitrogen (but not peptide) bonds"/>
    <property type="evidence" value="ECO:0007669"/>
    <property type="project" value="InterPro"/>
</dbReference>
<dbReference type="InterPro" id="IPR002509">
    <property type="entry name" value="NODB_dom"/>
</dbReference>
<dbReference type="PROSITE" id="PS51677">
    <property type="entry name" value="NODB"/>
    <property type="match status" value="1"/>
</dbReference>
<dbReference type="GO" id="GO:0005975">
    <property type="term" value="P:carbohydrate metabolic process"/>
    <property type="evidence" value="ECO:0007669"/>
    <property type="project" value="InterPro"/>
</dbReference>
<gene>
    <name evidence="4" type="ORF">DTL42_11365</name>
</gene>
<proteinExistence type="predicted"/>
<feature type="domain" description="NodB homology" evidence="3">
    <location>
        <begin position="90"/>
        <end position="321"/>
    </location>
</feature>
<evidence type="ECO:0000256" key="1">
    <source>
        <dbReference type="ARBA" id="ARBA00004613"/>
    </source>
</evidence>
<comment type="subcellular location">
    <subcellularLocation>
        <location evidence="1">Secreted</location>
    </subcellularLocation>
</comment>
<dbReference type="Proteomes" id="UP000253562">
    <property type="component" value="Unassembled WGS sequence"/>
</dbReference>
<accession>A0A368KQH2</accession>
<comment type="caution">
    <text evidence="4">The sequence shown here is derived from an EMBL/GenBank/DDBJ whole genome shotgun (WGS) entry which is preliminary data.</text>
</comment>
<evidence type="ECO:0000313" key="4">
    <source>
        <dbReference type="EMBL" id="RCS49135.1"/>
    </source>
</evidence>
<dbReference type="PANTHER" id="PTHR34216:SF3">
    <property type="entry name" value="POLY-BETA-1,6-N-ACETYL-D-GLUCOSAMINE N-DEACETYLASE"/>
    <property type="match status" value="1"/>
</dbReference>
<evidence type="ECO:0000313" key="5">
    <source>
        <dbReference type="Proteomes" id="UP000253562"/>
    </source>
</evidence>
<protein>
    <recommendedName>
        <fullName evidence="3">NodB homology domain-containing protein</fullName>
    </recommendedName>
</protein>
<evidence type="ECO:0000259" key="3">
    <source>
        <dbReference type="PROSITE" id="PS51677"/>
    </source>
</evidence>
<dbReference type="OrthoDB" id="9778320at2"/>
<keyword evidence="2" id="KW-0732">Signal</keyword>
<dbReference type="InterPro" id="IPR051398">
    <property type="entry name" value="Polysacch_Deacetylase"/>
</dbReference>
<name>A0A368KQH2_9BACT</name>
<dbReference type="InterPro" id="IPR011330">
    <property type="entry name" value="Glyco_hydro/deAcase_b/a-brl"/>
</dbReference>
<dbReference type="SUPFAM" id="SSF88713">
    <property type="entry name" value="Glycoside hydrolase/deacetylase"/>
    <property type="match status" value="1"/>
</dbReference>
<dbReference type="GO" id="GO:0005576">
    <property type="term" value="C:extracellular region"/>
    <property type="evidence" value="ECO:0007669"/>
    <property type="project" value="UniProtKB-SubCell"/>
</dbReference>
<evidence type="ECO:0000256" key="2">
    <source>
        <dbReference type="ARBA" id="ARBA00022729"/>
    </source>
</evidence>
<dbReference type="AlphaFoldDB" id="A0A368KQH2"/>
<dbReference type="CDD" id="cd10918">
    <property type="entry name" value="CE4_NodB_like_5s_6s"/>
    <property type="match status" value="1"/>
</dbReference>
<dbReference type="PANTHER" id="PTHR34216">
    <property type="match status" value="1"/>
</dbReference>
<dbReference type="EMBL" id="QPEX01000024">
    <property type="protein sequence ID" value="RCS49135.1"/>
    <property type="molecule type" value="Genomic_DNA"/>
</dbReference>
<dbReference type="RefSeq" id="WP_114368852.1">
    <property type="nucleotide sequence ID" value="NZ_QPEX01000024.1"/>
</dbReference>
<dbReference type="Pfam" id="PF01522">
    <property type="entry name" value="Polysacc_deac_1"/>
    <property type="match status" value="1"/>
</dbReference>